<sequence>MIFSEKVKQQNVGSIRLTTDASPVKVQFGDDDIRRFAGGVQQNASGKLVQGIVGFRPLFGSRVASMVRRSIPATHRLVASSPRVYSVFYLISPSHQRFADSSCDPPVFHRCC</sequence>
<evidence type="ECO:0000313" key="2">
    <source>
        <dbReference type="Proteomes" id="UP000823775"/>
    </source>
</evidence>
<organism evidence="1 2">
    <name type="scientific">Datura stramonium</name>
    <name type="common">Jimsonweed</name>
    <name type="synonym">Common thornapple</name>
    <dbReference type="NCBI Taxonomy" id="4076"/>
    <lineage>
        <taxon>Eukaryota</taxon>
        <taxon>Viridiplantae</taxon>
        <taxon>Streptophyta</taxon>
        <taxon>Embryophyta</taxon>
        <taxon>Tracheophyta</taxon>
        <taxon>Spermatophyta</taxon>
        <taxon>Magnoliopsida</taxon>
        <taxon>eudicotyledons</taxon>
        <taxon>Gunneridae</taxon>
        <taxon>Pentapetalae</taxon>
        <taxon>asterids</taxon>
        <taxon>lamiids</taxon>
        <taxon>Solanales</taxon>
        <taxon>Solanaceae</taxon>
        <taxon>Solanoideae</taxon>
        <taxon>Datureae</taxon>
        <taxon>Datura</taxon>
    </lineage>
</organism>
<comment type="caution">
    <text evidence="1">The sequence shown here is derived from an EMBL/GenBank/DDBJ whole genome shotgun (WGS) entry which is preliminary data.</text>
</comment>
<name>A0ABS8VCT9_DATST</name>
<dbReference type="Proteomes" id="UP000823775">
    <property type="component" value="Unassembled WGS sequence"/>
</dbReference>
<protein>
    <submittedName>
        <fullName evidence="1">Uncharacterized protein</fullName>
    </submittedName>
</protein>
<dbReference type="EMBL" id="JACEIK010004325">
    <property type="protein sequence ID" value="MCD9645065.1"/>
    <property type="molecule type" value="Genomic_DNA"/>
</dbReference>
<keyword evidence="2" id="KW-1185">Reference proteome</keyword>
<accession>A0ABS8VCT9</accession>
<proteinExistence type="predicted"/>
<reference evidence="1 2" key="1">
    <citation type="journal article" date="2021" name="BMC Genomics">
        <title>Datura genome reveals duplications of psychoactive alkaloid biosynthetic genes and high mutation rate following tissue culture.</title>
        <authorList>
            <person name="Rajewski A."/>
            <person name="Carter-House D."/>
            <person name="Stajich J."/>
            <person name="Litt A."/>
        </authorList>
    </citation>
    <scope>NUCLEOTIDE SEQUENCE [LARGE SCALE GENOMIC DNA]</scope>
    <source>
        <strain evidence="1">AR-01</strain>
    </source>
</reference>
<gene>
    <name evidence="1" type="ORF">HAX54_033718</name>
</gene>
<evidence type="ECO:0000313" key="1">
    <source>
        <dbReference type="EMBL" id="MCD9645065.1"/>
    </source>
</evidence>